<evidence type="ECO:0008006" key="3">
    <source>
        <dbReference type="Google" id="ProtNLM"/>
    </source>
</evidence>
<dbReference type="AlphaFoldDB" id="A0A949TN71"/>
<reference evidence="1" key="1">
    <citation type="submission" date="2020-12" db="EMBL/GenBank/DDBJ databases">
        <title>Clostridium thailandense sp. nov., a novel acetogenic bacterium isolated from peat land soil in Thailand.</title>
        <authorList>
            <person name="Chaikitkaew S."/>
            <person name="Birkeland N.K."/>
        </authorList>
    </citation>
    <scope>NUCLEOTIDE SEQUENCE</scope>
    <source>
        <strain evidence="1">PL3</strain>
    </source>
</reference>
<keyword evidence="2" id="KW-1185">Reference proteome</keyword>
<organism evidence="1 2">
    <name type="scientific">Clostridium thailandense</name>
    <dbReference type="NCBI Taxonomy" id="2794346"/>
    <lineage>
        <taxon>Bacteria</taxon>
        <taxon>Bacillati</taxon>
        <taxon>Bacillota</taxon>
        <taxon>Clostridia</taxon>
        <taxon>Eubacteriales</taxon>
        <taxon>Clostridiaceae</taxon>
        <taxon>Clostridium</taxon>
    </lineage>
</organism>
<protein>
    <recommendedName>
        <fullName evidence="3">CobQ/CobB/MinD/ParA nucleotide binding domain-containing protein</fullName>
    </recommendedName>
</protein>
<dbReference type="Proteomes" id="UP000694308">
    <property type="component" value="Unassembled WGS sequence"/>
</dbReference>
<evidence type="ECO:0000313" key="2">
    <source>
        <dbReference type="Proteomes" id="UP000694308"/>
    </source>
</evidence>
<name>A0A949TN71_9CLOT</name>
<sequence>MDDMFKDLLKTKKNFVFIGEAGSGKSEIAINFAVKISKLSDKQVHFFDMDQTKAIFRARDVRENIESENVVFHHEEQYFDAPTLAGGVREQLSNNNTCVVMDVGGNHTGARMIGGFAPLINDKNTIVFFVINPYRLWSKDTLSVDATLSSILRVSHIKKVNIINNPNLGYTTTSIEVIEGNEKIKAIIGNYIQSDFLCVREELYEDMVNKVDIPLIPIKLYIPYPWIE</sequence>
<dbReference type="RefSeq" id="WP_218322542.1">
    <property type="nucleotide sequence ID" value="NZ_JAEEGC010000125.1"/>
</dbReference>
<accession>A0A949TN71</accession>
<dbReference type="EMBL" id="JAEEGC010000125">
    <property type="protein sequence ID" value="MBV7275490.1"/>
    <property type="molecule type" value="Genomic_DNA"/>
</dbReference>
<comment type="caution">
    <text evidence="1">The sequence shown here is derived from an EMBL/GenBank/DDBJ whole genome shotgun (WGS) entry which is preliminary data.</text>
</comment>
<evidence type="ECO:0000313" key="1">
    <source>
        <dbReference type="EMBL" id="MBV7275490.1"/>
    </source>
</evidence>
<gene>
    <name evidence="1" type="ORF">I6U48_21540</name>
</gene>
<proteinExistence type="predicted"/>